<proteinExistence type="predicted"/>
<evidence type="ECO:0000313" key="3">
    <source>
        <dbReference type="EMBL" id="CAD8928301.1"/>
    </source>
</evidence>
<feature type="domain" description="R3H-associated N-terminal" evidence="2">
    <location>
        <begin position="84"/>
        <end position="180"/>
    </location>
</feature>
<dbReference type="EMBL" id="HBFV01000957">
    <property type="protein sequence ID" value="CAD8928301.1"/>
    <property type="molecule type" value="Transcribed_RNA"/>
</dbReference>
<gene>
    <name evidence="3" type="ORF">POKL1161_LOCUS654</name>
</gene>
<organism evidence="3">
    <name type="scientific">Picochlorum oklahomense</name>
    <dbReference type="NCBI Taxonomy" id="249345"/>
    <lineage>
        <taxon>Eukaryota</taxon>
        <taxon>Viridiplantae</taxon>
        <taxon>Chlorophyta</taxon>
        <taxon>core chlorophytes</taxon>
        <taxon>Trebouxiophyceae</taxon>
        <taxon>Trebouxiophyceae incertae sedis</taxon>
        <taxon>Picochlorum</taxon>
    </lineage>
</organism>
<dbReference type="AlphaFoldDB" id="A0A7S1GG63"/>
<accession>A0A7S1GG63</accession>
<feature type="region of interest" description="Disordered" evidence="1">
    <location>
        <begin position="1"/>
        <end position="27"/>
    </location>
</feature>
<sequence>MAEASPSGVVTPRTQRPMNSNTGPYLMPDGRPFGAFVVESRTPEKRARTKHQRARKKIPQHGWTVASSAGAWLSCLDETEVNSLNKLGQRKQRRYVNDFLLREMTAELTADGIDALFKPVPFGNVHAPKSAFYQVSQDDDVHVLWQMFLSVNADTQERILKKWEKHVRELREEMHHHGTAQDNGQEQQPYPSLEERKKAVAQDYARRWRKNVSLSGKSALKKTHRQTLYDIESYMLPCLSGEVSFADVHAEDGFGRLLTHSIATLHGLESRTLERTDDGQRFVRVSGLHESHDGDCHLYCSIGDFVSAMPNQCRVQIL</sequence>
<evidence type="ECO:0000259" key="2">
    <source>
        <dbReference type="Pfam" id="PF13902"/>
    </source>
</evidence>
<dbReference type="PANTHER" id="PTHR32019">
    <property type="entry name" value="R3H DOMAIN-CONTAINING PROTEIN 4"/>
    <property type="match status" value="1"/>
</dbReference>
<protein>
    <recommendedName>
        <fullName evidence="2">R3H-associated N-terminal domain-containing protein</fullName>
    </recommendedName>
</protein>
<dbReference type="InterPro" id="IPR039629">
    <property type="entry name" value="R3HDM4"/>
</dbReference>
<feature type="compositionally biased region" description="Polar residues" evidence="1">
    <location>
        <begin position="12"/>
        <end position="23"/>
    </location>
</feature>
<dbReference type="InterPro" id="IPR025952">
    <property type="entry name" value="R3H-assoc_dom"/>
</dbReference>
<feature type="region of interest" description="Disordered" evidence="1">
    <location>
        <begin position="174"/>
        <end position="196"/>
    </location>
</feature>
<name>A0A7S1GG63_9CHLO</name>
<evidence type="ECO:0000256" key="1">
    <source>
        <dbReference type="SAM" id="MobiDB-lite"/>
    </source>
</evidence>
<feature type="compositionally biased region" description="Polar residues" evidence="1">
    <location>
        <begin position="180"/>
        <end position="190"/>
    </location>
</feature>
<dbReference type="Pfam" id="PF13902">
    <property type="entry name" value="R3H-assoc"/>
    <property type="match status" value="1"/>
</dbReference>
<dbReference type="PANTHER" id="PTHR32019:SF2">
    <property type="entry name" value="R3H DOMAIN-CONTAINING PROTEIN 4"/>
    <property type="match status" value="1"/>
</dbReference>
<reference evidence="3" key="1">
    <citation type="submission" date="2021-01" db="EMBL/GenBank/DDBJ databases">
        <authorList>
            <person name="Corre E."/>
            <person name="Pelletier E."/>
            <person name="Niang G."/>
            <person name="Scheremetjew M."/>
            <person name="Finn R."/>
            <person name="Kale V."/>
            <person name="Holt S."/>
            <person name="Cochrane G."/>
            <person name="Meng A."/>
            <person name="Brown T."/>
            <person name="Cohen L."/>
        </authorList>
    </citation>
    <scope>NUCLEOTIDE SEQUENCE</scope>
    <source>
        <strain evidence="3">CCMP2329</strain>
    </source>
</reference>